<evidence type="ECO:0000259" key="1">
    <source>
        <dbReference type="Pfam" id="PF13847"/>
    </source>
</evidence>
<comment type="caution">
    <text evidence="3">The sequence shown here is derived from an EMBL/GenBank/DDBJ whole genome shotgun (WGS) entry which is preliminary data.</text>
</comment>
<dbReference type="EMBL" id="JBHUHF010000001">
    <property type="protein sequence ID" value="MFD2028890.1"/>
    <property type="molecule type" value="Genomic_DNA"/>
</dbReference>
<dbReference type="InterPro" id="IPR036390">
    <property type="entry name" value="WH_DNA-bd_sf"/>
</dbReference>
<dbReference type="GO" id="GO:0008168">
    <property type="term" value="F:methyltransferase activity"/>
    <property type="evidence" value="ECO:0007669"/>
    <property type="project" value="UniProtKB-KW"/>
</dbReference>
<gene>
    <name evidence="3" type="ORF">ACFSL2_25645</name>
</gene>
<sequence length="357" mass="37883">MTTTEIDMQQVGEFAQQVAGVLTGGATAALMVVGDRLGLYAALAGSGPLTPTELAELTGTTERYVREWLAQQAAVRFLDHDPEAGTFELTPERAAVLADDDSPAAMIGAAPMITGLHRRTDDVVAAFRSGDGIPWANQDPMIFESAERFFRVSYRNSLVAEWIPALHGVHEKLHAGAYVADIGCGHGAPLVLLAEAYPASRFVGFDIHEPSVVTARRRAADAGVSDRVSFEVSHCHGYPQDGYDMVTFFDAFHDLGDPTGAAAYARASLADDGTLMLVEPRACDELASTLREIPTAALNYAASTFLCTPNSRSQPGAAALGPLAGPARLKQVLADAGFSSVRTAAENDFNAVYEARP</sequence>
<keyword evidence="3" id="KW-0489">Methyltransferase</keyword>
<dbReference type="Proteomes" id="UP001597338">
    <property type="component" value="Unassembled WGS sequence"/>
</dbReference>
<dbReference type="InterPro" id="IPR029063">
    <property type="entry name" value="SAM-dependent_MTases_sf"/>
</dbReference>
<dbReference type="SUPFAM" id="SSF53335">
    <property type="entry name" value="S-adenosyl-L-methionine-dependent methyltransferases"/>
    <property type="match status" value="1"/>
</dbReference>
<dbReference type="PANTHER" id="PTHR45128:SF2">
    <property type="entry name" value="METHYLTRANSFERASE DOMAIN-CONTAINING PROTEIN"/>
    <property type="match status" value="1"/>
</dbReference>
<dbReference type="Pfam" id="PF13847">
    <property type="entry name" value="Methyltransf_31"/>
    <property type="match status" value="1"/>
</dbReference>
<keyword evidence="4" id="KW-1185">Reference proteome</keyword>
<evidence type="ECO:0000313" key="4">
    <source>
        <dbReference type="Proteomes" id="UP001597338"/>
    </source>
</evidence>
<evidence type="ECO:0000259" key="2">
    <source>
        <dbReference type="Pfam" id="PF21320"/>
    </source>
</evidence>
<dbReference type="InterPro" id="IPR025714">
    <property type="entry name" value="Methyltranfer_dom"/>
</dbReference>
<dbReference type="SUPFAM" id="SSF46785">
    <property type="entry name" value="Winged helix' DNA-binding domain"/>
    <property type="match status" value="1"/>
</dbReference>
<dbReference type="Gene3D" id="3.40.50.150">
    <property type="entry name" value="Vaccinia Virus protein VP39"/>
    <property type="match status" value="1"/>
</dbReference>
<proteinExistence type="predicted"/>
<reference evidence="4" key="1">
    <citation type="journal article" date="2019" name="Int. J. Syst. Evol. Microbiol.">
        <title>The Global Catalogue of Microorganisms (GCM) 10K type strain sequencing project: providing services to taxonomists for standard genome sequencing and annotation.</title>
        <authorList>
            <consortium name="The Broad Institute Genomics Platform"/>
            <consortium name="The Broad Institute Genome Sequencing Center for Infectious Disease"/>
            <person name="Wu L."/>
            <person name="Ma J."/>
        </authorList>
    </citation>
    <scope>NUCLEOTIDE SEQUENCE [LARGE SCALE GENOMIC DNA]</scope>
    <source>
        <strain evidence="4">CCM 7043</strain>
    </source>
</reference>
<dbReference type="CDD" id="cd02440">
    <property type="entry name" value="AdoMet_MTases"/>
    <property type="match status" value="1"/>
</dbReference>
<dbReference type="RefSeq" id="WP_377200551.1">
    <property type="nucleotide sequence ID" value="NZ_JBHUHF010000001.1"/>
</dbReference>
<protein>
    <submittedName>
        <fullName evidence="3">Class I SAM-dependent methyltransferase</fullName>
    </submittedName>
</protein>
<name>A0ABW4VE84_9MICO</name>
<accession>A0ABW4VE84</accession>
<evidence type="ECO:0000313" key="3">
    <source>
        <dbReference type="EMBL" id="MFD2028890.1"/>
    </source>
</evidence>
<dbReference type="Pfam" id="PF21320">
    <property type="entry name" value="WHD_Rv2258c"/>
    <property type="match status" value="1"/>
</dbReference>
<keyword evidence="3" id="KW-0808">Transferase</keyword>
<dbReference type="GO" id="GO:0032259">
    <property type="term" value="P:methylation"/>
    <property type="evidence" value="ECO:0007669"/>
    <property type="project" value="UniProtKB-KW"/>
</dbReference>
<feature type="domain" description="S-adenosylmethionine-dependent methyltransferase Rv2258c-like winged HTH" evidence="2">
    <location>
        <begin position="26"/>
        <end position="98"/>
    </location>
</feature>
<dbReference type="InterPro" id="IPR036388">
    <property type="entry name" value="WH-like_DNA-bd_sf"/>
</dbReference>
<dbReference type="InterPro" id="IPR048711">
    <property type="entry name" value="WHD_Rv2258c"/>
</dbReference>
<dbReference type="InterPro" id="IPR053173">
    <property type="entry name" value="SAM-binding_MTase"/>
</dbReference>
<dbReference type="PANTHER" id="PTHR45128">
    <property type="entry name" value="METHYLTRANSFERASE TYPE 11"/>
    <property type="match status" value="1"/>
</dbReference>
<dbReference type="Gene3D" id="1.10.10.10">
    <property type="entry name" value="Winged helix-like DNA-binding domain superfamily/Winged helix DNA-binding domain"/>
    <property type="match status" value="1"/>
</dbReference>
<organism evidence="3 4">
    <name type="scientific">Promicromonospora aerolata</name>
    <dbReference type="NCBI Taxonomy" id="195749"/>
    <lineage>
        <taxon>Bacteria</taxon>
        <taxon>Bacillati</taxon>
        <taxon>Actinomycetota</taxon>
        <taxon>Actinomycetes</taxon>
        <taxon>Micrococcales</taxon>
        <taxon>Promicromonosporaceae</taxon>
        <taxon>Promicromonospora</taxon>
    </lineage>
</organism>
<feature type="domain" description="Methyltransferase" evidence="1">
    <location>
        <begin position="174"/>
        <end position="295"/>
    </location>
</feature>